<dbReference type="InterPro" id="IPR006176">
    <property type="entry name" value="3-OHacyl-CoA_DH_NAD-bd"/>
</dbReference>
<dbReference type="EMBL" id="DSMR01000414">
    <property type="protein sequence ID" value="HET47640.1"/>
    <property type="molecule type" value="Genomic_DNA"/>
</dbReference>
<organism evidence="11 12">
    <name type="scientific">Thermoanaerobaculum aquaticum</name>
    <dbReference type="NCBI Taxonomy" id="1312852"/>
    <lineage>
        <taxon>Bacteria</taxon>
        <taxon>Pseudomonadati</taxon>
        <taxon>Acidobacteriota</taxon>
        <taxon>Thermoanaerobaculia</taxon>
        <taxon>Thermoanaerobaculales</taxon>
        <taxon>Thermoanaerobaculaceae</taxon>
        <taxon>Thermoanaerobaculum</taxon>
    </lineage>
</organism>
<evidence type="ECO:0000256" key="4">
    <source>
        <dbReference type="ARBA" id="ARBA00023002"/>
    </source>
</evidence>
<dbReference type="GO" id="GO:0070403">
    <property type="term" value="F:NAD+ binding"/>
    <property type="evidence" value="ECO:0007669"/>
    <property type="project" value="InterPro"/>
</dbReference>
<dbReference type="AlphaFoldDB" id="A0A062XP49"/>
<evidence type="ECO:0000313" key="10">
    <source>
        <dbReference type="EMBL" id="HET47640.1"/>
    </source>
</evidence>
<dbReference type="SUPFAM" id="SSF52096">
    <property type="entry name" value="ClpP/crotonase"/>
    <property type="match status" value="1"/>
</dbReference>
<dbReference type="Gene3D" id="3.90.226.10">
    <property type="entry name" value="2-enoyl-CoA Hydratase, Chain A, domain 1"/>
    <property type="match status" value="1"/>
</dbReference>
<keyword evidence="12" id="KW-1185">Reference proteome</keyword>
<dbReference type="GO" id="GO:0006635">
    <property type="term" value="P:fatty acid beta-oxidation"/>
    <property type="evidence" value="ECO:0007669"/>
    <property type="project" value="UniProtKB-UniPathway"/>
</dbReference>
<dbReference type="CDD" id="cd06558">
    <property type="entry name" value="crotonase-like"/>
    <property type="match status" value="1"/>
</dbReference>
<dbReference type="Pfam" id="PF00378">
    <property type="entry name" value="ECH_1"/>
    <property type="match status" value="1"/>
</dbReference>
<reference evidence="11 12" key="1">
    <citation type="submission" date="2014-04" db="EMBL/GenBank/DDBJ databases">
        <title>The Genome Sequence of Thermoanaerobaculum aquaticum MP-01, The First Cultivated Group 23 Acidobacterium.</title>
        <authorList>
            <person name="Stamps B.W."/>
            <person name="Losey N.A."/>
            <person name="Lawson P.A."/>
            <person name="Stevenson B.S."/>
        </authorList>
    </citation>
    <scope>NUCLEOTIDE SEQUENCE [LARGE SCALE GENOMIC DNA]</scope>
    <source>
        <strain evidence="11 12">MP-01</strain>
    </source>
</reference>
<dbReference type="RefSeq" id="WP_038047590.1">
    <property type="nucleotide sequence ID" value="NZ_JMFG01000008.1"/>
</dbReference>
<dbReference type="Gene3D" id="1.10.1040.50">
    <property type="match status" value="1"/>
</dbReference>
<dbReference type="EMBL" id="JMFG01000008">
    <property type="protein sequence ID" value="KDA54352.1"/>
    <property type="molecule type" value="Genomic_DNA"/>
</dbReference>
<gene>
    <name evidence="11" type="ORF">EG19_11595</name>
    <name evidence="10" type="ORF">ENQ31_05710</name>
</gene>
<protein>
    <submittedName>
        <fullName evidence="10">3-hydroxyacyl-CoA dehydrogenase/enoyl-CoA hydratase family protein</fullName>
    </submittedName>
</protein>
<dbReference type="GO" id="GO:0003857">
    <property type="term" value="F:(3S)-3-hydroxyacyl-CoA dehydrogenase (NAD+) activity"/>
    <property type="evidence" value="ECO:0007669"/>
    <property type="project" value="UniProtKB-EC"/>
</dbReference>
<dbReference type="Gene3D" id="3.40.50.720">
    <property type="entry name" value="NAD(P)-binding Rossmann-like Domain"/>
    <property type="match status" value="1"/>
</dbReference>
<dbReference type="PANTHER" id="PTHR48075">
    <property type="entry name" value="3-HYDROXYACYL-COA DEHYDROGENASE FAMILY PROTEIN"/>
    <property type="match status" value="1"/>
</dbReference>
<dbReference type="InterPro" id="IPR001753">
    <property type="entry name" value="Enoyl-CoA_hydra/iso"/>
</dbReference>
<dbReference type="Pfam" id="PF02737">
    <property type="entry name" value="3HCDH_N"/>
    <property type="match status" value="1"/>
</dbReference>
<reference evidence="10" key="2">
    <citation type="journal article" date="2020" name="mSystems">
        <title>Genome- and Community-Level Interaction Insights into Carbon Utilization and Element Cycling Functions of Hydrothermarchaeota in Hydrothermal Sediment.</title>
        <authorList>
            <person name="Zhou Z."/>
            <person name="Liu Y."/>
            <person name="Xu W."/>
            <person name="Pan J."/>
            <person name="Luo Z.H."/>
            <person name="Li M."/>
        </authorList>
    </citation>
    <scope>NUCLEOTIDE SEQUENCE [LARGE SCALE GENOMIC DNA]</scope>
    <source>
        <strain evidence="10">SpSt-299</strain>
    </source>
</reference>
<evidence type="ECO:0000256" key="3">
    <source>
        <dbReference type="ARBA" id="ARBA00022963"/>
    </source>
</evidence>
<name>A0A062XP49_9BACT</name>
<evidence type="ECO:0000256" key="7">
    <source>
        <dbReference type="ARBA" id="ARBA00049556"/>
    </source>
</evidence>
<evidence type="ECO:0000313" key="11">
    <source>
        <dbReference type="EMBL" id="KDA54352.1"/>
    </source>
</evidence>
<keyword evidence="5" id="KW-0520">NAD</keyword>
<dbReference type="Proteomes" id="UP000027284">
    <property type="component" value="Unassembled WGS sequence"/>
</dbReference>
<dbReference type="SUPFAM" id="SSF48179">
    <property type="entry name" value="6-phosphogluconate dehydrogenase C-terminal domain-like"/>
    <property type="match status" value="2"/>
</dbReference>
<dbReference type="InterPro" id="IPR008927">
    <property type="entry name" value="6-PGluconate_DH-like_C_sf"/>
</dbReference>
<dbReference type="STRING" id="1312852.EG19_11595"/>
<comment type="caution">
    <text evidence="11">The sequence shown here is derived from an EMBL/GenBank/DDBJ whole genome shotgun (WGS) entry which is preliminary data.</text>
</comment>
<sequence>MHKPIRKVAVLGAGVMGSGIAAHLANAGVPSLLLDIVPKFTPEDEKAGLKPEDRAFRNKLALQGLENIKKSKPALIYSQRFLPLIEVGNFEDDWARLSECDWIVEAVVERLDIKQQLFARVEQVWRPGVIVSSNTSGLPIRKMVEGRSPEFRKHFLVTHFFNPVRYMRLLEIVAGEDTDPEVVRTMADFGRFRLGKGIVYGKDTPNFVGNRIGVYALMATLHAMIEMDYQVDEVDAITGPAMGHPKSASFGTVDLVGLDTMVHVVRTLREDLPNDEGQPYFQVPEFVTRMVEQKMLGRKSGAGFFKREKGANGEKQDFVLDWKTFNYRPKQRYDFPSLKATKNIHDPGERIKTLAFAEDRAGKFAWRVLRDTLAYTSRRLFEIADTIVDIDNALKWGFNWELGPFETWDALGVRTVVERMKAEGVSPAPWVEEMLASGAESFYRPGELRREYWDAAKKAYLPEPRPDTFLVLPEIKRRNRIVYENPGASLIDLGDGIGCVEFHSAMQPKLNPIDDQIMEVMHKALEIGPREFRGLVIHHQAEQFCAGANLLMILEGATSQAWKAIDEMIRKFQGMTMGMRYAPIPVITAPFGFTFGGGAEITMGGDRVCALAETYIGLVEVGVGLVPAGAGHVFMLERVLEGIDEPILDNLPFIRKAFETIAMAKVATSAEEARELKYLRPCDHVELNRDQQLWTAKRMAIAMAEEGYRPPVPKTFRLPGRSGIATLRMILHNLKLTHNISSHDEKIATHIATILCGGDTTINNPVSEQTILDLEREAFLSLCGEPKTQERIKYMLLNNKPLRN</sequence>
<feature type="domain" description="3-hydroxyacyl-CoA dehydrogenase C-terminal" evidence="8">
    <location>
        <begin position="207"/>
        <end position="306"/>
    </location>
</feature>
<evidence type="ECO:0000256" key="2">
    <source>
        <dbReference type="ARBA" id="ARBA00022832"/>
    </source>
</evidence>
<comment type="catalytic activity">
    <reaction evidence="7">
        <text>a (3S)-3-hydroxyacyl-CoA + NAD(+) = a 3-oxoacyl-CoA + NADH + H(+)</text>
        <dbReference type="Rhea" id="RHEA:22432"/>
        <dbReference type="ChEBI" id="CHEBI:15378"/>
        <dbReference type="ChEBI" id="CHEBI:57318"/>
        <dbReference type="ChEBI" id="CHEBI:57540"/>
        <dbReference type="ChEBI" id="CHEBI:57945"/>
        <dbReference type="ChEBI" id="CHEBI:90726"/>
        <dbReference type="EC" id="1.1.1.35"/>
    </reaction>
</comment>
<dbReference type="PANTHER" id="PTHR48075:SF7">
    <property type="entry name" value="3-HYDROXYACYL-COA DEHYDROGENASE-RELATED"/>
    <property type="match status" value="1"/>
</dbReference>
<dbReference type="Pfam" id="PF00725">
    <property type="entry name" value="3HCDH"/>
    <property type="match status" value="1"/>
</dbReference>
<keyword evidence="4" id="KW-0560">Oxidoreductase</keyword>
<evidence type="ECO:0000256" key="1">
    <source>
        <dbReference type="ARBA" id="ARBA00005005"/>
    </source>
</evidence>
<evidence type="ECO:0000259" key="8">
    <source>
        <dbReference type="Pfam" id="PF00725"/>
    </source>
</evidence>
<evidence type="ECO:0000259" key="9">
    <source>
        <dbReference type="Pfam" id="PF02737"/>
    </source>
</evidence>
<keyword evidence="2" id="KW-0276">Fatty acid metabolism</keyword>
<dbReference type="InterPro" id="IPR006108">
    <property type="entry name" value="3HC_DH_C"/>
</dbReference>
<accession>A0A062XP49</accession>
<comment type="pathway">
    <text evidence="1">Lipid metabolism; fatty acid beta-oxidation.</text>
</comment>
<dbReference type="UniPathway" id="UPA00659"/>
<dbReference type="InterPro" id="IPR036291">
    <property type="entry name" value="NAD(P)-bd_dom_sf"/>
</dbReference>
<keyword evidence="3" id="KW-0442">Lipid degradation</keyword>
<feature type="domain" description="3-hydroxyacyl-CoA dehydrogenase NAD binding" evidence="9">
    <location>
        <begin position="7"/>
        <end position="203"/>
    </location>
</feature>
<keyword evidence="6" id="KW-0443">Lipid metabolism</keyword>
<proteinExistence type="predicted"/>
<evidence type="ECO:0000313" key="12">
    <source>
        <dbReference type="Proteomes" id="UP000027284"/>
    </source>
</evidence>
<dbReference type="OrthoDB" id="9771883at2"/>
<evidence type="ECO:0000256" key="5">
    <source>
        <dbReference type="ARBA" id="ARBA00023027"/>
    </source>
</evidence>
<evidence type="ECO:0000256" key="6">
    <source>
        <dbReference type="ARBA" id="ARBA00023098"/>
    </source>
</evidence>
<dbReference type="SUPFAM" id="SSF51735">
    <property type="entry name" value="NAD(P)-binding Rossmann-fold domains"/>
    <property type="match status" value="1"/>
</dbReference>
<dbReference type="InterPro" id="IPR029045">
    <property type="entry name" value="ClpP/crotonase-like_dom_sf"/>
</dbReference>